<gene>
    <name evidence="2" type="ORF">HK413_12510</name>
</gene>
<keyword evidence="3" id="KW-1185">Reference proteome</keyword>
<keyword evidence="2" id="KW-0238">DNA-binding</keyword>
<evidence type="ECO:0000256" key="1">
    <source>
        <dbReference type="SAM" id="MobiDB-lite"/>
    </source>
</evidence>
<name>A0ABX1W3C6_9SPHI</name>
<proteinExistence type="predicted"/>
<dbReference type="Proteomes" id="UP000566071">
    <property type="component" value="Unassembled WGS sequence"/>
</dbReference>
<dbReference type="SUPFAM" id="SSF142906">
    <property type="entry name" value="YjbR-like"/>
    <property type="match status" value="1"/>
</dbReference>
<dbReference type="RefSeq" id="WP_175270350.1">
    <property type="nucleotide sequence ID" value="NZ_JABFCR010000062.1"/>
</dbReference>
<dbReference type="EMBL" id="JABFCR010000062">
    <property type="protein sequence ID" value="NNU34678.1"/>
    <property type="molecule type" value="Genomic_DNA"/>
</dbReference>
<dbReference type="InterPro" id="IPR038056">
    <property type="entry name" value="YjbR-like_sf"/>
</dbReference>
<organism evidence="2 3">
    <name type="scientific">Mucilaginibacter humi</name>
    <dbReference type="NCBI Taxonomy" id="2732510"/>
    <lineage>
        <taxon>Bacteria</taxon>
        <taxon>Pseudomonadati</taxon>
        <taxon>Bacteroidota</taxon>
        <taxon>Sphingobacteriia</taxon>
        <taxon>Sphingobacteriales</taxon>
        <taxon>Sphingobacteriaceae</taxon>
        <taxon>Mucilaginibacter</taxon>
    </lineage>
</organism>
<dbReference type="GO" id="GO:0003677">
    <property type="term" value="F:DNA binding"/>
    <property type="evidence" value="ECO:0007669"/>
    <property type="project" value="UniProtKB-KW"/>
</dbReference>
<feature type="region of interest" description="Disordered" evidence="1">
    <location>
        <begin position="104"/>
        <end position="126"/>
    </location>
</feature>
<comment type="caution">
    <text evidence="2">The sequence shown here is derived from an EMBL/GenBank/DDBJ whole genome shotgun (WGS) entry which is preliminary data.</text>
</comment>
<reference evidence="2 3" key="1">
    <citation type="submission" date="2020-05" db="EMBL/GenBank/DDBJ databases">
        <authorList>
            <person name="Khan S.A."/>
            <person name="Jeon C.O."/>
            <person name="Chun B.H."/>
        </authorList>
    </citation>
    <scope>NUCLEOTIDE SEQUENCE [LARGE SCALE GENOMIC DNA]</scope>
    <source>
        <strain evidence="2 3">S1162</strain>
    </source>
</reference>
<evidence type="ECO:0000313" key="2">
    <source>
        <dbReference type="EMBL" id="NNU34678.1"/>
    </source>
</evidence>
<protein>
    <submittedName>
        <fullName evidence="2">MmcQ/YjbR family DNA-binding protein</fullName>
    </submittedName>
</protein>
<accession>A0ABX1W3C6</accession>
<evidence type="ECO:0000313" key="3">
    <source>
        <dbReference type="Proteomes" id="UP000566071"/>
    </source>
</evidence>
<sequence>MVTIETARQFALSLPGTEEYDHVGRPAFRANGRTFATLWVNDERMMVILPLIDQDVFCAFNPAIIYPVPNKWGLKGCTLFELKHMREDMLQDAITLGHQTVMAKKPNRKSPQKNEKQNKGNVHGPAGYYGLAGTGYPV</sequence>